<evidence type="ECO:0000313" key="2">
    <source>
        <dbReference type="EMBL" id="MFD2091222.1"/>
    </source>
</evidence>
<proteinExistence type="predicted"/>
<dbReference type="RefSeq" id="WP_376873292.1">
    <property type="nucleotide sequence ID" value="NZ_JBHUHP010000006.1"/>
</dbReference>
<organism evidence="2 3">
    <name type="scientific">Blastococcus deserti</name>
    <dbReference type="NCBI Taxonomy" id="2259033"/>
    <lineage>
        <taxon>Bacteria</taxon>
        <taxon>Bacillati</taxon>
        <taxon>Actinomycetota</taxon>
        <taxon>Actinomycetes</taxon>
        <taxon>Geodermatophilales</taxon>
        <taxon>Geodermatophilaceae</taxon>
        <taxon>Blastococcus</taxon>
    </lineage>
</organism>
<comment type="caution">
    <text evidence="2">The sequence shown here is derived from an EMBL/GenBank/DDBJ whole genome shotgun (WGS) entry which is preliminary data.</text>
</comment>
<dbReference type="Proteomes" id="UP001597402">
    <property type="component" value="Unassembled WGS sequence"/>
</dbReference>
<dbReference type="Pfam" id="PF11239">
    <property type="entry name" value="DUF3040"/>
    <property type="match status" value="1"/>
</dbReference>
<keyword evidence="1" id="KW-0472">Membrane</keyword>
<keyword evidence="1" id="KW-0812">Transmembrane</keyword>
<dbReference type="EMBL" id="JBHUHP010000006">
    <property type="protein sequence ID" value="MFD2091222.1"/>
    <property type="molecule type" value="Genomic_DNA"/>
</dbReference>
<feature type="transmembrane region" description="Helical" evidence="1">
    <location>
        <begin position="64"/>
        <end position="84"/>
    </location>
</feature>
<evidence type="ECO:0000313" key="3">
    <source>
        <dbReference type="Proteomes" id="UP001597402"/>
    </source>
</evidence>
<keyword evidence="1" id="KW-1133">Transmembrane helix</keyword>
<protein>
    <submittedName>
        <fullName evidence="2">DUF3040 domain-containing protein</fullName>
    </submittedName>
</protein>
<name>A0ABW4X736_9ACTN</name>
<evidence type="ECO:0000256" key="1">
    <source>
        <dbReference type="SAM" id="Phobius"/>
    </source>
</evidence>
<feature type="transmembrane region" description="Helical" evidence="1">
    <location>
        <begin position="38"/>
        <end position="58"/>
    </location>
</feature>
<accession>A0ABW4X736</accession>
<sequence length="93" mass="9736">MDDDPVLRSLGEDLARDDPRLAALLSGDGRTARPGRGAWAVFLVILLTPVVVTVAVLVPPTVVLGIVAMALAVASPLVVCWLCAGDRPAPRLR</sequence>
<dbReference type="InterPro" id="IPR021401">
    <property type="entry name" value="DUF3040"/>
</dbReference>
<reference evidence="3" key="1">
    <citation type="journal article" date="2019" name="Int. J. Syst. Evol. Microbiol.">
        <title>The Global Catalogue of Microorganisms (GCM) 10K type strain sequencing project: providing services to taxonomists for standard genome sequencing and annotation.</title>
        <authorList>
            <consortium name="The Broad Institute Genomics Platform"/>
            <consortium name="The Broad Institute Genome Sequencing Center for Infectious Disease"/>
            <person name="Wu L."/>
            <person name="Ma J."/>
        </authorList>
    </citation>
    <scope>NUCLEOTIDE SEQUENCE [LARGE SCALE GENOMIC DNA]</scope>
    <source>
        <strain evidence="3">JCM 3338</strain>
    </source>
</reference>
<gene>
    <name evidence="2" type="ORF">ACFSHS_06490</name>
</gene>
<keyword evidence="3" id="KW-1185">Reference proteome</keyword>